<protein>
    <submittedName>
        <fullName evidence="4">V-type ATP synthase subunit F</fullName>
    </submittedName>
</protein>
<evidence type="ECO:0000313" key="4">
    <source>
        <dbReference type="EMBL" id="SMH71972.1"/>
    </source>
</evidence>
<organism evidence="4 5">
    <name type="scientific">Candidatus Nitrosotalea okcheonensis</name>
    <dbReference type="NCBI Taxonomy" id="1903276"/>
    <lineage>
        <taxon>Archaea</taxon>
        <taxon>Nitrososphaerota</taxon>
        <taxon>Nitrososphaeria</taxon>
        <taxon>Nitrosotaleales</taxon>
        <taxon>Nitrosotaleaceae</taxon>
        <taxon>Nitrosotalea</taxon>
    </lineage>
</organism>
<reference evidence="5" key="1">
    <citation type="submission" date="2017-03" db="EMBL/GenBank/DDBJ databases">
        <authorList>
            <person name="Herbold C."/>
        </authorList>
    </citation>
    <scope>NUCLEOTIDE SEQUENCE [LARGE SCALE GENOMIC DNA]</scope>
</reference>
<dbReference type="InterPro" id="IPR036906">
    <property type="entry name" value="ATPase_V1_fsu_sf"/>
</dbReference>
<accession>A0A2H1FH12</accession>
<dbReference type="SUPFAM" id="SSF159468">
    <property type="entry name" value="AtpF-like"/>
    <property type="match status" value="1"/>
</dbReference>
<dbReference type="Proteomes" id="UP000230607">
    <property type="component" value="Chromosome 1"/>
</dbReference>
<dbReference type="Gene3D" id="3.40.50.10580">
    <property type="entry name" value="ATPase, V1 complex, subunit F"/>
    <property type="match status" value="1"/>
</dbReference>
<proteinExistence type="inferred from homology"/>
<sequence length="114" mass="12371">MNMSQQKSNTTGRIAVVGERELAIGYNLLGIEDTFITSGEEASKIIQDLFSSGNYSLIIISDIVRSSLPAIFRKKIEASIEPLVIFMPALEGNIQEESISVLAKRVLGISIPSS</sequence>
<dbReference type="GO" id="GO:0046961">
    <property type="term" value="F:proton-transporting ATPase activity, rotational mechanism"/>
    <property type="evidence" value="ECO:0007669"/>
    <property type="project" value="InterPro"/>
</dbReference>
<evidence type="ECO:0000256" key="3">
    <source>
        <dbReference type="ARBA" id="ARBA00023065"/>
    </source>
</evidence>
<dbReference type="EMBL" id="LT841358">
    <property type="protein sequence ID" value="SMH71972.1"/>
    <property type="molecule type" value="Genomic_DNA"/>
</dbReference>
<keyword evidence="5" id="KW-1185">Reference proteome</keyword>
<dbReference type="Pfam" id="PF01990">
    <property type="entry name" value="ATP-synt_F"/>
    <property type="match status" value="1"/>
</dbReference>
<evidence type="ECO:0000313" key="5">
    <source>
        <dbReference type="Proteomes" id="UP000230607"/>
    </source>
</evidence>
<dbReference type="InterPro" id="IPR008218">
    <property type="entry name" value="ATPase_V1-cplx_f_g_su"/>
</dbReference>
<comment type="similarity">
    <text evidence="1">Belongs to the V-ATPase F subunit family.</text>
</comment>
<name>A0A2H1FH12_9ARCH</name>
<keyword evidence="3" id="KW-0406">Ion transport</keyword>
<evidence type="ECO:0000256" key="1">
    <source>
        <dbReference type="ARBA" id="ARBA00010148"/>
    </source>
</evidence>
<dbReference type="AlphaFoldDB" id="A0A2H1FH12"/>
<evidence type="ECO:0000256" key="2">
    <source>
        <dbReference type="ARBA" id="ARBA00022448"/>
    </source>
</evidence>
<keyword evidence="2" id="KW-0813">Transport</keyword>
<gene>
    <name evidence="4" type="primary">atpF</name>
    <name evidence="4" type="ORF">NCS_11784</name>
</gene>